<evidence type="ECO:0000313" key="3">
    <source>
        <dbReference type="Proteomes" id="UP000318878"/>
    </source>
</evidence>
<dbReference type="RefSeq" id="WP_146435733.1">
    <property type="nucleotide sequence ID" value="NZ_SJPF01000005.1"/>
</dbReference>
<protein>
    <submittedName>
        <fullName evidence="2">Uncharacterized protein</fullName>
    </submittedName>
</protein>
<dbReference type="OrthoDB" id="280421at2"/>
<name>A0A5C5UYH7_9BACT</name>
<organism evidence="2 3">
    <name type="scientific">Blastopirellula retiformator</name>
    <dbReference type="NCBI Taxonomy" id="2527970"/>
    <lineage>
        <taxon>Bacteria</taxon>
        <taxon>Pseudomonadati</taxon>
        <taxon>Planctomycetota</taxon>
        <taxon>Planctomycetia</taxon>
        <taxon>Pirellulales</taxon>
        <taxon>Pirellulaceae</taxon>
        <taxon>Blastopirellula</taxon>
    </lineage>
</organism>
<feature type="region of interest" description="Disordered" evidence="1">
    <location>
        <begin position="120"/>
        <end position="144"/>
    </location>
</feature>
<keyword evidence="3" id="KW-1185">Reference proteome</keyword>
<sequence length="144" mass="16424">MFDFRSRDHDDLPVRAHRMGTELALVENHGAWQMSIQRRLSGTTIRRHVYSVQLVGHESCLREFLTGFTSLSSARNAALDKIEKLEDKYYKTVSVEDDFTPLPDMASTLKKQKEIKKVAGMKQRLSEAKRRRKGGGEQAVSDEA</sequence>
<dbReference type="EMBL" id="SJPF01000005">
    <property type="protein sequence ID" value="TWT30899.1"/>
    <property type="molecule type" value="Genomic_DNA"/>
</dbReference>
<proteinExistence type="predicted"/>
<evidence type="ECO:0000256" key="1">
    <source>
        <dbReference type="SAM" id="MobiDB-lite"/>
    </source>
</evidence>
<dbReference type="AlphaFoldDB" id="A0A5C5UYH7"/>
<comment type="caution">
    <text evidence="2">The sequence shown here is derived from an EMBL/GenBank/DDBJ whole genome shotgun (WGS) entry which is preliminary data.</text>
</comment>
<reference evidence="2 3" key="1">
    <citation type="submission" date="2019-02" db="EMBL/GenBank/DDBJ databases">
        <title>Deep-cultivation of Planctomycetes and their phenomic and genomic characterization uncovers novel biology.</title>
        <authorList>
            <person name="Wiegand S."/>
            <person name="Jogler M."/>
            <person name="Boedeker C."/>
            <person name="Pinto D."/>
            <person name="Vollmers J."/>
            <person name="Rivas-Marin E."/>
            <person name="Kohn T."/>
            <person name="Peeters S.H."/>
            <person name="Heuer A."/>
            <person name="Rast P."/>
            <person name="Oberbeckmann S."/>
            <person name="Bunk B."/>
            <person name="Jeske O."/>
            <person name="Meyerdierks A."/>
            <person name="Storesund J.E."/>
            <person name="Kallscheuer N."/>
            <person name="Luecker S."/>
            <person name="Lage O.M."/>
            <person name="Pohl T."/>
            <person name="Merkel B.J."/>
            <person name="Hornburger P."/>
            <person name="Mueller R.-W."/>
            <person name="Bruemmer F."/>
            <person name="Labrenz M."/>
            <person name="Spormann A.M."/>
            <person name="Op Den Camp H."/>
            <person name="Overmann J."/>
            <person name="Amann R."/>
            <person name="Jetten M.S.M."/>
            <person name="Mascher T."/>
            <person name="Medema M.H."/>
            <person name="Devos D.P."/>
            <person name="Kaster A.-K."/>
            <person name="Ovreas L."/>
            <person name="Rohde M."/>
            <person name="Galperin M.Y."/>
            <person name="Jogler C."/>
        </authorList>
    </citation>
    <scope>NUCLEOTIDE SEQUENCE [LARGE SCALE GENOMIC DNA]</scope>
    <source>
        <strain evidence="2 3">Enr8</strain>
    </source>
</reference>
<dbReference type="Proteomes" id="UP000318878">
    <property type="component" value="Unassembled WGS sequence"/>
</dbReference>
<evidence type="ECO:0000313" key="2">
    <source>
        <dbReference type="EMBL" id="TWT30899.1"/>
    </source>
</evidence>
<accession>A0A5C5UYH7</accession>
<gene>
    <name evidence="2" type="ORF">Enr8_44250</name>
</gene>